<dbReference type="AlphaFoldDB" id="A0ABC9BNU3"/>
<dbReference type="PANTHER" id="PTHR26379:SF469">
    <property type="entry name" value="MAB1"/>
    <property type="match status" value="1"/>
</dbReference>
<evidence type="ECO:0000259" key="4">
    <source>
        <dbReference type="PROSITE" id="PS50144"/>
    </source>
</evidence>
<evidence type="ECO:0000259" key="3">
    <source>
        <dbReference type="PROSITE" id="PS50097"/>
    </source>
</evidence>
<dbReference type="Gene3D" id="3.30.710.10">
    <property type="entry name" value="Potassium Channel Kv1.1, Chain A"/>
    <property type="match status" value="1"/>
</dbReference>
<comment type="similarity">
    <text evidence="2">Belongs to the Tdpoz family.</text>
</comment>
<sequence>MSSDSAGFLEFKLDYSGTKNLAIGEAVYSKNISAGGHDWRIRCYPQGYREEDQGEYLSIFLQFMGESKNVRTIFDVFLMGRDGEPSSSHAKRCLHVYPPAEGYTSWGCLQFVKRSDLESLYVTNGWATFMCVVIVVRDDPMDVPPSDMGIHIGHLLDCPETSDVSFVINGDSFPAHRAILAARSPVFKAQLFGSMADAKMPSIVLDDIAPTTFNAMLRFIYTESLPGDDKLGCSATEKFEDLLAVADRYALDRLKLLCARKLWDSVSVDTVATTLICAETYNCPELKTKCIGFFVEEKNFKKAVFTDGFVQLVQKFPSIFAELKQKVGA</sequence>
<dbReference type="SUPFAM" id="SSF54695">
    <property type="entry name" value="POZ domain"/>
    <property type="match status" value="1"/>
</dbReference>
<keyword evidence="6" id="KW-1185">Reference proteome</keyword>
<dbReference type="Pfam" id="PF00651">
    <property type="entry name" value="BTB"/>
    <property type="match status" value="1"/>
</dbReference>
<feature type="domain" description="BTB" evidence="3">
    <location>
        <begin position="162"/>
        <end position="229"/>
    </location>
</feature>
<dbReference type="Pfam" id="PF24570">
    <property type="entry name" value="BACK_BPM_SPOP"/>
    <property type="match status" value="1"/>
</dbReference>
<dbReference type="InterPro" id="IPR045005">
    <property type="entry name" value="BPM1-6"/>
</dbReference>
<dbReference type="PROSITE" id="PS50097">
    <property type="entry name" value="BTB"/>
    <property type="match status" value="1"/>
</dbReference>
<dbReference type="InterPro" id="IPR008974">
    <property type="entry name" value="TRAF-like"/>
</dbReference>
<dbReference type="Pfam" id="PF22486">
    <property type="entry name" value="MATH_2"/>
    <property type="match status" value="1"/>
</dbReference>
<dbReference type="SUPFAM" id="SSF49599">
    <property type="entry name" value="TRAF domain-like"/>
    <property type="match status" value="1"/>
</dbReference>
<gene>
    <name evidence="5" type="ORF">URODEC1_LOCUS67216</name>
</gene>
<protein>
    <submittedName>
        <fullName evidence="5">Uncharacterized protein</fullName>
    </submittedName>
</protein>
<name>A0ABC9BNU3_9POAL</name>
<proteinExistence type="inferred from homology"/>
<organism evidence="5 6">
    <name type="scientific">Urochloa decumbens</name>
    <dbReference type="NCBI Taxonomy" id="240449"/>
    <lineage>
        <taxon>Eukaryota</taxon>
        <taxon>Viridiplantae</taxon>
        <taxon>Streptophyta</taxon>
        <taxon>Embryophyta</taxon>
        <taxon>Tracheophyta</taxon>
        <taxon>Spermatophyta</taxon>
        <taxon>Magnoliopsida</taxon>
        <taxon>Liliopsida</taxon>
        <taxon>Poales</taxon>
        <taxon>Poaceae</taxon>
        <taxon>PACMAD clade</taxon>
        <taxon>Panicoideae</taxon>
        <taxon>Panicodae</taxon>
        <taxon>Paniceae</taxon>
        <taxon>Melinidinae</taxon>
        <taxon>Urochloa</taxon>
    </lineage>
</organism>
<accession>A0ABC9BNU3</accession>
<dbReference type="InterPro" id="IPR000210">
    <property type="entry name" value="BTB/POZ_dom"/>
</dbReference>
<dbReference type="PANTHER" id="PTHR26379">
    <property type="entry name" value="BTB/POZ AND MATH DOMAIN-CONTAINING PROTEIN 1"/>
    <property type="match status" value="1"/>
</dbReference>
<dbReference type="Gene3D" id="2.60.210.10">
    <property type="entry name" value="Apoptosis, Tumor Necrosis Factor Receptor Associated Protein 2, Chain A"/>
    <property type="match status" value="1"/>
</dbReference>
<dbReference type="InterPro" id="IPR002083">
    <property type="entry name" value="MATH/TRAF_dom"/>
</dbReference>
<evidence type="ECO:0000256" key="1">
    <source>
        <dbReference type="ARBA" id="ARBA00004906"/>
    </source>
</evidence>
<reference evidence="6" key="1">
    <citation type="submission" date="2024-06" db="EMBL/GenBank/DDBJ databases">
        <authorList>
            <person name="Ryan C."/>
        </authorList>
    </citation>
    <scope>NUCLEOTIDE SEQUENCE [LARGE SCALE GENOMIC DNA]</scope>
</reference>
<dbReference type="Proteomes" id="UP001497457">
    <property type="component" value="Chromosome 27b"/>
</dbReference>
<reference evidence="5 6" key="2">
    <citation type="submission" date="2024-10" db="EMBL/GenBank/DDBJ databases">
        <authorList>
            <person name="Ryan C."/>
        </authorList>
    </citation>
    <scope>NUCLEOTIDE SEQUENCE [LARGE SCALE GENOMIC DNA]</scope>
</reference>
<dbReference type="CDD" id="cd00121">
    <property type="entry name" value="MATH"/>
    <property type="match status" value="1"/>
</dbReference>
<evidence type="ECO:0000256" key="2">
    <source>
        <dbReference type="ARBA" id="ARBA00010846"/>
    </source>
</evidence>
<dbReference type="Gene3D" id="1.25.40.420">
    <property type="match status" value="1"/>
</dbReference>
<dbReference type="SMART" id="SM00225">
    <property type="entry name" value="BTB"/>
    <property type="match status" value="1"/>
</dbReference>
<dbReference type="InterPro" id="IPR056423">
    <property type="entry name" value="BACK_BPM_SPOP"/>
</dbReference>
<dbReference type="InterPro" id="IPR011333">
    <property type="entry name" value="SKP1/BTB/POZ_sf"/>
</dbReference>
<comment type="pathway">
    <text evidence="1">Protein modification; protein ubiquitination.</text>
</comment>
<dbReference type="EMBL" id="OZ075137">
    <property type="protein sequence ID" value="CAL5005045.1"/>
    <property type="molecule type" value="Genomic_DNA"/>
</dbReference>
<evidence type="ECO:0000313" key="6">
    <source>
        <dbReference type="Proteomes" id="UP001497457"/>
    </source>
</evidence>
<dbReference type="PROSITE" id="PS50144">
    <property type="entry name" value="MATH"/>
    <property type="match status" value="1"/>
</dbReference>
<evidence type="ECO:0000313" key="5">
    <source>
        <dbReference type="EMBL" id="CAL5005045.1"/>
    </source>
</evidence>
<feature type="domain" description="MATH" evidence="4">
    <location>
        <begin position="5"/>
        <end position="133"/>
    </location>
</feature>